<comment type="caution">
    <text evidence="4">The sequence shown here is derived from an EMBL/GenBank/DDBJ whole genome shotgun (WGS) entry which is preliminary data.</text>
</comment>
<keyword evidence="2" id="KW-1133">Transmembrane helix</keyword>
<evidence type="ECO:0000313" key="5">
    <source>
        <dbReference type="Proteomes" id="UP000187526"/>
    </source>
</evidence>
<dbReference type="PANTHER" id="PTHR35936">
    <property type="entry name" value="MEMBRANE-BOUND LYTIC MUREIN TRANSGLYCOSYLASE F"/>
    <property type="match status" value="1"/>
</dbReference>
<dbReference type="Pfam" id="PF00497">
    <property type="entry name" value="SBP_bac_3"/>
    <property type="match status" value="1"/>
</dbReference>
<protein>
    <recommendedName>
        <fullName evidence="3">Solute-binding protein family 3/N-terminal domain-containing protein</fullName>
    </recommendedName>
</protein>
<keyword evidence="5" id="KW-1185">Reference proteome</keyword>
<evidence type="ECO:0000256" key="2">
    <source>
        <dbReference type="SAM" id="Phobius"/>
    </source>
</evidence>
<sequence>MKPYRNPASLGILILIVAALVWLYSGTDNSLQRLQAGAPLRIGYAVEPPYAVIEADGRLTGEAPEIARRIAAALGIKQLEWRQLEFGELIPELENGSIDVIAAGMFITPNRAKRVAFSDPTWHVRPGLLVSRDNPKGILSYRQASSRPELRIAVLAGSIEEQLIQEFSSGKSQPLRVPDALTGRVAVEAGLADALMLSEPSVRWLSRQNQLGSTDAVFPESTPGDDMTYGRTAFAFRLSERALRQGWNKALHAYLGSKDHRELLVRLGLSSEVKP</sequence>
<evidence type="ECO:0000313" key="4">
    <source>
        <dbReference type="EMBL" id="OMG53055.1"/>
    </source>
</evidence>
<dbReference type="STRING" id="418702.BJN45_12525"/>
<keyword evidence="1" id="KW-0732">Signal</keyword>
<dbReference type="Gene3D" id="3.40.190.10">
    <property type="entry name" value="Periplasmic binding protein-like II"/>
    <property type="match status" value="2"/>
</dbReference>
<dbReference type="AlphaFoldDB" id="A0A1R1I2V3"/>
<keyword evidence="2" id="KW-0472">Membrane</keyword>
<dbReference type="EMBL" id="MTHD01000004">
    <property type="protein sequence ID" value="OMG53055.1"/>
    <property type="molecule type" value="Genomic_DNA"/>
</dbReference>
<reference evidence="4 5" key="1">
    <citation type="submission" date="2016-10" db="EMBL/GenBank/DDBJ databases">
        <title>Alkaliphiles isolated from bioreactors.</title>
        <authorList>
            <person name="Salah Z."/>
            <person name="Rout S.P."/>
            <person name="Humphreys P.N."/>
        </authorList>
    </citation>
    <scope>NUCLEOTIDE SEQUENCE [LARGE SCALE GENOMIC DNA]</scope>
    <source>
        <strain evidence="4 5">ZS02</strain>
    </source>
</reference>
<dbReference type="SUPFAM" id="SSF53850">
    <property type="entry name" value="Periplasmic binding protein-like II"/>
    <property type="match status" value="1"/>
</dbReference>
<evidence type="ECO:0000256" key="1">
    <source>
        <dbReference type="ARBA" id="ARBA00022729"/>
    </source>
</evidence>
<dbReference type="OrthoDB" id="9768183at2"/>
<feature type="domain" description="Solute-binding protein family 3/N-terminal" evidence="3">
    <location>
        <begin position="39"/>
        <end position="266"/>
    </location>
</feature>
<evidence type="ECO:0000259" key="3">
    <source>
        <dbReference type="SMART" id="SM00062"/>
    </source>
</evidence>
<accession>A0A1R1I2V3</accession>
<gene>
    <name evidence="4" type="ORF">BJN45_12525</name>
</gene>
<keyword evidence="2" id="KW-0812">Transmembrane</keyword>
<dbReference type="Proteomes" id="UP000187526">
    <property type="component" value="Unassembled WGS sequence"/>
</dbReference>
<dbReference type="RefSeq" id="WP_076095721.1">
    <property type="nucleotide sequence ID" value="NZ_MTHD01000004.1"/>
</dbReference>
<dbReference type="InterPro" id="IPR001638">
    <property type="entry name" value="Solute-binding_3/MltF_N"/>
</dbReference>
<organism evidence="4 5">
    <name type="scientific">Azonexus hydrophilus</name>
    <dbReference type="NCBI Taxonomy" id="418702"/>
    <lineage>
        <taxon>Bacteria</taxon>
        <taxon>Pseudomonadati</taxon>
        <taxon>Pseudomonadota</taxon>
        <taxon>Betaproteobacteria</taxon>
        <taxon>Rhodocyclales</taxon>
        <taxon>Azonexaceae</taxon>
        <taxon>Azonexus</taxon>
    </lineage>
</organism>
<dbReference type="PANTHER" id="PTHR35936:SF17">
    <property type="entry name" value="ARGININE-BINDING EXTRACELLULAR PROTEIN ARTP"/>
    <property type="match status" value="1"/>
</dbReference>
<name>A0A1R1I2V3_9RHOO</name>
<dbReference type="SMART" id="SM00062">
    <property type="entry name" value="PBPb"/>
    <property type="match status" value="1"/>
</dbReference>
<feature type="transmembrane region" description="Helical" evidence="2">
    <location>
        <begin position="7"/>
        <end position="25"/>
    </location>
</feature>
<proteinExistence type="predicted"/>